<organism evidence="6 7">
    <name type="scientific">Candidatus Eubacterium avistercoris</name>
    <dbReference type="NCBI Taxonomy" id="2838567"/>
    <lineage>
        <taxon>Bacteria</taxon>
        <taxon>Bacillati</taxon>
        <taxon>Bacillota</taxon>
        <taxon>Clostridia</taxon>
        <taxon>Eubacteriales</taxon>
        <taxon>Eubacteriaceae</taxon>
        <taxon>Eubacterium</taxon>
    </lineage>
</organism>
<protein>
    <submittedName>
        <fullName evidence="6">LysR family transcriptional regulator</fullName>
    </submittedName>
</protein>
<dbReference type="InterPro" id="IPR005119">
    <property type="entry name" value="LysR_subst-bd"/>
</dbReference>
<dbReference type="Proteomes" id="UP000824024">
    <property type="component" value="Unassembled WGS sequence"/>
</dbReference>
<comment type="similarity">
    <text evidence="1">Belongs to the LysR transcriptional regulatory family.</text>
</comment>
<evidence type="ECO:0000259" key="5">
    <source>
        <dbReference type="PROSITE" id="PS50931"/>
    </source>
</evidence>
<gene>
    <name evidence="6" type="ORF">IAA08_00420</name>
</gene>
<dbReference type="GO" id="GO:0003677">
    <property type="term" value="F:DNA binding"/>
    <property type="evidence" value="ECO:0007669"/>
    <property type="project" value="UniProtKB-KW"/>
</dbReference>
<proteinExistence type="inferred from homology"/>
<dbReference type="InterPro" id="IPR050950">
    <property type="entry name" value="HTH-type_LysR_regulators"/>
</dbReference>
<keyword evidence="4" id="KW-0804">Transcription</keyword>
<dbReference type="Pfam" id="PF00126">
    <property type="entry name" value="HTH_1"/>
    <property type="match status" value="1"/>
</dbReference>
<dbReference type="Pfam" id="PF03466">
    <property type="entry name" value="LysR_substrate"/>
    <property type="match status" value="1"/>
</dbReference>
<evidence type="ECO:0000313" key="7">
    <source>
        <dbReference type="Proteomes" id="UP000824024"/>
    </source>
</evidence>
<dbReference type="Gene3D" id="1.10.10.10">
    <property type="entry name" value="Winged helix-like DNA-binding domain superfamily/Winged helix DNA-binding domain"/>
    <property type="match status" value="1"/>
</dbReference>
<dbReference type="PANTHER" id="PTHR30419">
    <property type="entry name" value="HTH-TYPE TRANSCRIPTIONAL REGULATOR YBHD"/>
    <property type="match status" value="1"/>
</dbReference>
<name>A0A9D2D0W6_9FIRM</name>
<evidence type="ECO:0000313" key="6">
    <source>
        <dbReference type="EMBL" id="HIZ06381.1"/>
    </source>
</evidence>
<dbReference type="InterPro" id="IPR036388">
    <property type="entry name" value="WH-like_DNA-bd_sf"/>
</dbReference>
<sequence length="304" mass="34313">MEFRQLQHFLVVAQELNFSKAAQKSYITQQALSKSIKILEKELGVPLFERLPRGLALTEYGSILLKHGHSIINELAETYTDIRQKKNANCQNLTIAMTAGVEDVFPLSIIFDFQKEHPEHQFSLLLNNDTVIETMLLDNKLDFAIVGAAGTCEQLEYFPLIHNDTMVIVHKDNPLSQLDSVSLEDLKNEIFLCSSSDYNVNKQLLTVCGALGFTPHICHQAAGIHFLLSLANTQQGIVLCPDHSKNAIPKSLKILRLKNDPHFYVVHIARKKGMPLNPIAEKLQRHIIRRIEGMEYNKHLSSAP</sequence>
<dbReference type="CDD" id="cd05466">
    <property type="entry name" value="PBP2_LTTR_substrate"/>
    <property type="match status" value="1"/>
</dbReference>
<dbReference type="Gene3D" id="3.40.190.290">
    <property type="match status" value="1"/>
</dbReference>
<dbReference type="PRINTS" id="PR00039">
    <property type="entry name" value="HTHLYSR"/>
</dbReference>
<dbReference type="FunFam" id="1.10.10.10:FF:000001">
    <property type="entry name" value="LysR family transcriptional regulator"/>
    <property type="match status" value="1"/>
</dbReference>
<evidence type="ECO:0000256" key="2">
    <source>
        <dbReference type="ARBA" id="ARBA00023015"/>
    </source>
</evidence>
<dbReference type="SUPFAM" id="SSF53850">
    <property type="entry name" value="Periplasmic binding protein-like II"/>
    <property type="match status" value="1"/>
</dbReference>
<dbReference type="PROSITE" id="PS50931">
    <property type="entry name" value="HTH_LYSR"/>
    <property type="match status" value="1"/>
</dbReference>
<dbReference type="SUPFAM" id="SSF46785">
    <property type="entry name" value="Winged helix' DNA-binding domain"/>
    <property type="match status" value="1"/>
</dbReference>
<dbReference type="PANTHER" id="PTHR30419:SF8">
    <property type="entry name" value="NITROGEN ASSIMILATION TRANSCRIPTIONAL ACTIVATOR-RELATED"/>
    <property type="match status" value="1"/>
</dbReference>
<reference evidence="6" key="1">
    <citation type="journal article" date="2021" name="PeerJ">
        <title>Extensive microbial diversity within the chicken gut microbiome revealed by metagenomics and culture.</title>
        <authorList>
            <person name="Gilroy R."/>
            <person name="Ravi A."/>
            <person name="Getino M."/>
            <person name="Pursley I."/>
            <person name="Horton D.L."/>
            <person name="Alikhan N.F."/>
            <person name="Baker D."/>
            <person name="Gharbi K."/>
            <person name="Hall N."/>
            <person name="Watson M."/>
            <person name="Adriaenssens E.M."/>
            <person name="Foster-Nyarko E."/>
            <person name="Jarju S."/>
            <person name="Secka A."/>
            <person name="Antonio M."/>
            <person name="Oren A."/>
            <person name="Chaudhuri R.R."/>
            <person name="La Ragione R."/>
            <person name="Hildebrand F."/>
            <person name="Pallen M.J."/>
        </authorList>
    </citation>
    <scope>NUCLEOTIDE SEQUENCE</scope>
    <source>
        <strain evidence="6">CHK192-9172</strain>
    </source>
</reference>
<dbReference type="GO" id="GO:0005829">
    <property type="term" value="C:cytosol"/>
    <property type="evidence" value="ECO:0007669"/>
    <property type="project" value="TreeGrafter"/>
</dbReference>
<reference evidence="6" key="2">
    <citation type="submission" date="2021-04" db="EMBL/GenBank/DDBJ databases">
        <authorList>
            <person name="Gilroy R."/>
        </authorList>
    </citation>
    <scope>NUCLEOTIDE SEQUENCE</scope>
    <source>
        <strain evidence="6">CHK192-9172</strain>
    </source>
</reference>
<evidence type="ECO:0000256" key="4">
    <source>
        <dbReference type="ARBA" id="ARBA00023163"/>
    </source>
</evidence>
<dbReference type="GO" id="GO:0003700">
    <property type="term" value="F:DNA-binding transcription factor activity"/>
    <property type="evidence" value="ECO:0007669"/>
    <property type="project" value="InterPro"/>
</dbReference>
<dbReference type="InterPro" id="IPR036390">
    <property type="entry name" value="WH_DNA-bd_sf"/>
</dbReference>
<accession>A0A9D2D0W6</accession>
<feature type="domain" description="HTH lysR-type" evidence="5">
    <location>
        <begin position="1"/>
        <end position="58"/>
    </location>
</feature>
<evidence type="ECO:0000256" key="1">
    <source>
        <dbReference type="ARBA" id="ARBA00009437"/>
    </source>
</evidence>
<dbReference type="InterPro" id="IPR000847">
    <property type="entry name" value="LysR_HTH_N"/>
</dbReference>
<comment type="caution">
    <text evidence="6">The sequence shown here is derived from an EMBL/GenBank/DDBJ whole genome shotgun (WGS) entry which is preliminary data.</text>
</comment>
<dbReference type="AlphaFoldDB" id="A0A9D2D0W6"/>
<evidence type="ECO:0000256" key="3">
    <source>
        <dbReference type="ARBA" id="ARBA00023125"/>
    </source>
</evidence>
<keyword evidence="3" id="KW-0238">DNA-binding</keyword>
<dbReference type="EMBL" id="DXCH01000009">
    <property type="protein sequence ID" value="HIZ06381.1"/>
    <property type="molecule type" value="Genomic_DNA"/>
</dbReference>
<keyword evidence="2" id="KW-0805">Transcription regulation</keyword>